<dbReference type="RefSeq" id="WP_058467902.1">
    <property type="nucleotide sequence ID" value="NZ_CAAAIX010000006.1"/>
</dbReference>
<feature type="transmembrane region" description="Helical" evidence="1">
    <location>
        <begin position="108"/>
        <end position="130"/>
    </location>
</feature>
<feature type="transmembrane region" description="Helical" evidence="1">
    <location>
        <begin position="177"/>
        <end position="196"/>
    </location>
</feature>
<organism evidence="3 5">
    <name type="scientific">Fluoribacter gormanii</name>
    <dbReference type="NCBI Taxonomy" id="464"/>
    <lineage>
        <taxon>Bacteria</taxon>
        <taxon>Pseudomonadati</taxon>
        <taxon>Pseudomonadota</taxon>
        <taxon>Gammaproteobacteria</taxon>
        <taxon>Legionellales</taxon>
        <taxon>Legionellaceae</taxon>
        <taxon>Fluoribacter</taxon>
    </lineage>
</organism>
<proteinExistence type="predicted"/>
<feature type="transmembrane region" description="Helical" evidence="1">
    <location>
        <begin position="73"/>
        <end position="96"/>
    </location>
</feature>
<name>A0A377GI63_9GAMM</name>
<dbReference type="Proteomes" id="UP000254374">
    <property type="component" value="Unassembled WGS sequence"/>
</dbReference>
<evidence type="ECO:0000313" key="3">
    <source>
        <dbReference type="EMBL" id="STO24451.1"/>
    </source>
</evidence>
<dbReference type="Proteomes" id="UP000186808">
    <property type="component" value="Unassembled WGS sequence"/>
</dbReference>
<protein>
    <submittedName>
        <fullName evidence="3">Uncharacterized protein</fullName>
    </submittedName>
</protein>
<keyword evidence="1" id="KW-0812">Transmembrane</keyword>
<evidence type="ECO:0000313" key="4">
    <source>
        <dbReference type="Proteomes" id="UP000186808"/>
    </source>
</evidence>
<evidence type="ECO:0000313" key="2">
    <source>
        <dbReference type="EMBL" id="SIQ49467.1"/>
    </source>
</evidence>
<dbReference type="AlphaFoldDB" id="A0A377GI63"/>
<accession>A0A377GI63</accession>
<evidence type="ECO:0000256" key="1">
    <source>
        <dbReference type="SAM" id="Phobius"/>
    </source>
</evidence>
<keyword evidence="1" id="KW-0472">Membrane</keyword>
<dbReference type="STRING" id="464.Lgor_1409"/>
<keyword evidence="1" id="KW-1133">Transmembrane helix</keyword>
<evidence type="ECO:0000313" key="5">
    <source>
        <dbReference type="Proteomes" id="UP000254374"/>
    </source>
</evidence>
<dbReference type="OrthoDB" id="5653899at2"/>
<keyword evidence="4" id="KW-1185">Reference proteome</keyword>
<reference evidence="2 4" key="1">
    <citation type="submission" date="2017-01" db="EMBL/GenBank/DDBJ databases">
        <authorList>
            <person name="Varghese N."/>
            <person name="Submissions S."/>
        </authorList>
    </citation>
    <scope>NUCLEOTIDE SEQUENCE [LARGE SCALE GENOMIC DNA]</scope>
    <source>
        <strain evidence="2 4">ATCC 33342</strain>
    </source>
</reference>
<dbReference type="EMBL" id="UGGV01000001">
    <property type="protein sequence ID" value="STO24451.1"/>
    <property type="molecule type" value="Genomic_DNA"/>
</dbReference>
<dbReference type="EMBL" id="FTNL01000001">
    <property type="protein sequence ID" value="SIQ49467.1"/>
    <property type="molecule type" value="Genomic_DNA"/>
</dbReference>
<reference evidence="3 5" key="2">
    <citation type="submission" date="2018-06" db="EMBL/GenBank/DDBJ databases">
        <authorList>
            <consortium name="Pathogen Informatics"/>
            <person name="Doyle S."/>
        </authorList>
    </citation>
    <scope>NUCLEOTIDE SEQUENCE [LARGE SCALE GENOMIC DNA]</scope>
    <source>
        <strain evidence="3 5">NCTC11401</strain>
    </source>
</reference>
<feature type="transmembrane region" description="Helical" evidence="1">
    <location>
        <begin position="150"/>
        <end position="171"/>
    </location>
</feature>
<sequence length="358" mass="39987">MFVTHFQKAITYIRETQEIALFATMADARLSTAFSASPLFYIILPFIGFLLTINALINGYHLAKASNRNVDRWLLFATSAICAALASISLYGAAISKVLGFSFAAGPWFFFSSLLVALSHQFMMFGLNLYRAFESPKDSIQRMHYMQAALSNAFAMAFLAAALGAVVFVLLFPVAPVVGTVFSITAVLFTGVDLLWRMAPDSVKQIIKGRLHLGKPDIAQDAMVNQEAIFNPKTNKEEPKHHRMFTCCDYSAVIRKMDSVAVKAYLLGLIQNKLSLLEQKLDPKNQKINDKISLLKTLLKTIENPQKISKMNVRATYPLAFQSFWAEKGDVEQILDAVIAFQDRERLEKHARLSLVMG</sequence>
<feature type="transmembrane region" description="Helical" evidence="1">
    <location>
        <begin position="39"/>
        <end position="61"/>
    </location>
</feature>
<gene>
    <name evidence="3" type="ORF">NCTC11401_01263</name>
    <name evidence="2" type="ORF">SAMN05421777_101156</name>
</gene>